<dbReference type="Proteomes" id="UP000595197">
    <property type="component" value="Chromosome"/>
</dbReference>
<name>A0ABX7B1P7_9PROT</name>
<dbReference type="Pfam" id="PF13193">
    <property type="entry name" value="AMP-binding_C"/>
    <property type="match status" value="1"/>
</dbReference>
<dbReference type="PROSITE" id="PS00455">
    <property type="entry name" value="AMP_BINDING"/>
    <property type="match status" value="1"/>
</dbReference>
<dbReference type="SUPFAM" id="SSF56801">
    <property type="entry name" value="Acetyl-CoA synthetase-like"/>
    <property type="match status" value="1"/>
</dbReference>
<dbReference type="EMBL" id="CP067420">
    <property type="protein sequence ID" value="QQP87362.1"/>
    <property type="molecule type" value="Genomic_DNA"/>
</dbReference>
<evidence type="ECO:0000313" key="5">
    <source>
        <dbReference type="Proteomes" id="UP000595197"/>
    </source>
</evidence>
<evidence type="ECO:0000259" key="3">
    <source>
        <dbReference type="Pfam" id="PF13193"/>
    </source>
</evidence>
<dbReference type="Gene3D" id="3.40.50.12780">
    <property type="entry name" value="N-terminal domain of ligase-like"/>
    <property type="match status" value="1"/>
</dbReference>
<evidence type="ECO:0000313" key="4">
    <source>
        <dbReference type="EMBL" id="QQP87362.1"/>
    </source>
</evidence>
<evidence type="ECO:0000259" key="2">
    <source>
        <dbReference type="Pfam" id="PF00501"/>
    </source>
</evidence>
<sequence>MSLTSGSGDFPIPDAGRGEAGRFDAFARDRLPPRSQWPELLFDQPRYRFEGPLNIAVELVDRHVREGRGFRPCLIEAESGRVTTYAELADRIDRIASVLTGGFGLVAGNRVLLRAPNSPMLVACWLAVAKAGGVVVPTMPLLRSRELGVICAKAEARLALCDDQLLPELTALDAVATARLMVLPFGELTERMAEQPPGFEACATDADDVCLIAFTSGTTGSPKAAVHFQRDLMAVTEGLPREILNAGPDDVFCVGSSLAFTYGLGAAVLFPLRLGAASVLVETATPEALLDAVADHDVSLVFSVPTGYRAMADLARGRAFPTLRACVSAAEALPRRTFDAWFEATGRPIIDTIGSTEMLHTFMANPPDALRPGATGKPLPGYRAMIVDEAFRPLPAGRVGRLAIRGPVGCRYLDDPRQAEYVQHGWNLPGDAFLVDGDGYFWYRGRTDDIIVSSGYNISGVEVEEVLLEHPAVRECAVVASPDDRRGTVPKAFVVPSDGLRGDPELAAELQAFVRRFLARYKYPRAVEFMTALPRTETGKIQRFKLRDLELERAAERTCLL</sequence>
<keyword evidence="1" id="KW-0436">Ligase</keyword>
<feature type="domain" description="AMP-binding enzyme C-terminal" evidence="3">
    <location>
        <begin position="462"/>
        <end position="540"/>
    </location>
</feature>
<feature type="domain" description="AMP-dependent synthetase/ligase" evidence="2">
    <location>
        <begin position="70"/>
        <end position="407"/>
    </location>
</feature>
<reference evidence="4" key="1">
    <citation type="submission" date="2021-02" db="EMBL/GenBank/DDBJ databases">
        <title>Skermanella TT6 skin isolate.</title>
        <authorList>
            <person name="Lee K."/>
            <person name="Ganzorig M."/>
        </authorList>
    </citation>
    <scope>NUCLEOTIDE SEQUENCE</scope>
    <source>
        <strain evidence="4">TT6</strain>
    </source>
</reference>
<keyword evidence="5" id="KW-1185">Reference proteome</keyword>
<protein>
    <submittedName>
        <fullName evidence="4">AMP-binding protein</fullName>
    </submittedName>
</protein>
<dbReference type="Gene3D" id="3.30.300.30">
    <property type="match status" value="1"/>
</dbReference>
<accession>A0ABX7B1P7</accession>
<dbReference type="PANTHER" id="PTHR43352">
    <property type="entry name" value="ACETYL-COA SYNTHETASE"/>
    <property type="match status" value="1"/>
</dbReference>
<proteinExistence type="predicted"/>
<dbReference type="PROSITE" id="PS50096">
    <property type="entry name" value="IQ"/>
    <property type="match status" value="1"/>
</dbReference>
<dbReference type="RefSeq" id="WP_201070191.1">
    <property type="nucleotide sequence ID" value="NZ_CP067420.1"/>
</dbReference>
<organism evidence="4 5">
    <name type="scientific">Skermanella cutis</name>
    <dbReference type="NCBI Taxonomy" id="2775420"/>
    <lineage>
        <taxon>Bacteria</taxon>
        <taxon>Pseudomonadati</taxon>
        <taxon>Pseudomonadota</taxon>
        <taxon>Alphaproteobacteria</taxon>
        <taxon>Rhodospirillales</taxon>
        <taxon>Azospirillaceae</taxon>
        <taxon>Skermanella</taxon>
    </lineage>
</organism>
<dbReference type="InterPro" id="IPR025110">
    <property type="entry name" value="AMP-bd_C"/>
</dbReference>
<dbReference type="InterPro" id="IPR000873">
    <property type="entry name" value="AMP-dep_synth/lig_dom"/>
</dbReference>
<evidence type="ECO:0000256" key="1">
    <source>
        <dbReference type="ARBA" id="ARBA00022598"/>
    </source>
</evidence>
<gene>
    <name evidence="4" type="ORF">IGS68_14660</name>
</gene>
<dbReference type="InterPro" id="IPR042099">
    <property type="entry name" value="ANL_N_sf"/>
</dbReference>
<dbReference type="PANTHER" id="PTHR43352:SF1">
    <property type="entry name" value="ANTHRANILATE--COA LIGASE"/>
    <property type="match status" value="1"/>
</dbReference>
<dbReference type="Pfam" id="PF00501">
    <property type="entry name" value="AMP-binding"/>
    <property type="match status" value="1"/>
</dbReference>
<dbReference type="InterPro" id="IPR045851">
    <property type="entry name" value="AMP-bd_C_sf"/>
</dbReference>
<dbReference type="InterPro" id="IPR020845">
    <property type="entry name" value="AMP-binding_CS"/>
</dbReference>